<dbReference type="PANTHER" id="PTHR13789">
    <property type="entry name" value="MONOOXYGENASE"/>
    <property type="match status" value="1"/>
</dbReference>
<evidence type="ECO:0000256" key="2">
    <source>
        <dbReference type="ARBA" id="ARBA00004705"/>
    </source>
</evidence>
<evidence type="ECO:0000313" key="14">
    <source>
        <dbReference type="EMBL" id="SDI24837.1"/>
    </source>
</evidence>
<reference evidence="14 15" key="1">
    <citation type="submission" date="2016-10" db="EMBL/GenBank/DDBJ databases">
        <authorList>
            <person name="de Groot N.N."/>
        </authorList>
    </citation>
    <scope>NUCLEOTIDE SEQUENCE [LARGE SCALE GENOMIC DNA]</scope>
    <source>
        <strain evidence="14 15">LMG 18387</strain>
    </source>
</reference>
<evidence type="ECO:0000256" key="7">
    <source>
        <dbReference type="ARBA" id="ARBA00023027"/>
    </source>
</evidence>
<evidence type="ECO:0000256" key="5">
    <source>
        <dbReference type="ARBA" id="ARBA00022827"/>
    </source>
</evidence>
<comment type="similarity">
    <text evidence="9">Belongs to the FAD-dependent urate hydroxylase family.</text>
</comment>
<comment type="cofactor">
    <cofactor evidence="1">
        <name>FAD</name>
        <dbReference type="ChEBI" id="CHEBI:57692"/>
    </cofactor>
</comment>
<dbReference type="InterPro" id="IPR002938">
    <property type="entry name" value="FAD-bd"/>
</dbReference>
<dbReference type="InterPro" id="IPR036188">
    <property type="entry name" value="FAD/NAD-bd_sf"/>
</dbReference>
<dbReference type="Gene3D" id="3.50.50.60">
    <property type="entry name" value="FAD/NAD(P)-binding domain"/>
    <property type="match status" value="1"/>
</dbReference>
<keyword evidence="8" id="KW-0503">Monooxygenase</keyword>
<evidence type="ECO:0000256" key="12">
    <source>
        <dbReference type="ARBA" id="ARBA00047521"/>
    </source>
</evidence>
<evidence type="ECO:0000256" key="1">
    <source>
        <dbReference type="ARBA" id="ARBA00001974"/>
    </source>
</evidence>
<evidence type="ECO:0000256" key="6">
    <source>
        <dbReference type="ARBA" id="ARBA00023002"/>
    </source>
</evidence>
<keyword evidence="7" id="KW-0520">NAD</keyword>
<evidence type="ECO:0000256" key="3">
    <source>
        <dbReference type="ARBA" id="ARBA00022630"/>
    </source>
</evidence>
<gene>
    <name evidence="14" type="ORF">SAMN05216588_113141</name>
</gene>
<accession>A0A1G8J1J6</accession>
<keyword evidence="3" id="KW-0285">Flavoprotein</keyword>
<evidence type="ECO:0000256" key="8">
    <source>
        <dbReference type="ARBA" id="ARBA00023033"/>
    </source>
</evidence>
<dbReference type="InterPro" id="IPR047712">
    <property type="entry name" value="HpxO"/>
</dbReference>
<dbReference type="Pfam" id="PF01494">
    <property type="entry name" value="FAD_binding_3"/>
    <property type="match status" value="1"/>
</dbReference>
<evidence type="ECO:0000256" key="11">
    <source>
        <dbReference type="ARBA" id="ARBA00035262"/>
    </source>
</evidence>
<dbReference type="STRING" id="29435.SAMN05216588_113141"/>
<evidence type="ECO:0000256" key="4">
    <source>
        <dbReference type="ARBA" id="ARBA00022631"/>
    </source>
</evidence>
<organism evidence="14 15">
    <name type="scientific">Phytopseudomonas flavescens</name>
    <dbReference type="NCBI Taxonomy" id="29435"/>
    <lineage>
        <taxon>Bacteria</taxon>
        <taxon>Pseudomonadati</taxon>
        <taxon>Pseudomonadota</taxon>
        <taxon>Gammaproteobacteria</taxon>
        <taxon>Pseudomonadales</taxon>
        <taxon>Pseudomonadaceae</taxon>
        <taxon>Phytopseudomonas</taxon>
    </lineage>
</organism>
<dbReference type="PANTHER" id="PTHR13789:SF309">
    <property type="entry name" value="PUTATIVE (AFU_ORTHOLOGUE AFUA_6G14510)-RELATED"/>
    <property type="match status" value="1"/>
</dbReference>
<dbReference type="GO" id="GO:0019628">
    <property type="term" value="P:urate catabolic process"/>
    <property type="evidence" value="ECO:0007669"/>
    <property type="project" value="InterPro"/>
</dbReference>
<dbReference type="EC" id="1.14.13.113" evidence="10"/>
<dbReference type="GO" id="GO:0004846">
    <property type="term" value="F:urate oxidase activity"/>
    <property type="evidence" value="ECO:0007669"/>
    <property type="project" value="InterPro"/>
</dbReference>
<name>A0A1G8J1J6_9GAMM</name>
<feature type="domain" description="FAD-binding" evidence="13">
    <location>
        <begin position="5"/>
        <end position="341"/>
    </location>
</feature>
<comment type="pathway">
    <text evidence="2">Purine metabolism; urate degradation.</text>
</comment>
<dbReference type="GO" id="GO:0071949">
    <property type="term" value="F:FAD binding"/>
    <property type="evidence" value="ECO:0007669"/>
    <property type="project" value="InterPro"/>
</dbReference>
<dbReference type="GO" id="GO:0102099">
    <property type="term" value="F:FAD-dependent urate hydroxylase activity"/>
    <property type="evidence" value="ECO:0007669"/>
    <property type="project" value="UniProtKB-EC"/>
</dbReference>
<dbReference type="InterPro" id="IPR050493">
    <property type="entry name" value="FAD-dep_Monooxygenase_BioMet"/>
</dbReference>
<protein>
    <recommendedName>
        <fullName evidence="11">FAD-dependent urate hydroxylase</fullName>
        <ecNumber evidence="10">1.14.13.113</ecNumber>
    </recommendedName>
</protein>
<evidence type="ECO:0000259" key="13">
    <source>
        <dbReference type="Pfam" id="PF01494"/>
    </source>
</evidence>
<proteinExistence type="inferred from homology"/>
<dbReference type="EMBL" id="FNDG01000013">
    <property type="protein sequence ID" value="SDI24837.1"/>
    <property type="molecule type" value="Genomic_DNA"/>
</dbReference>
<evidence type="ECO:0000256" key="9">
    <source>
        <dbReference type="ARBA" id="ARBA00035121"/>
    </source>
</evidence>
<dbReference type="AlphaFoldDB" id="A0A1G8J1J6"/>
<dbReference type="NCBIfam" id="NF033623">
    <property type="entry name" value="urate_HpxO"/>
    <property type="match status" value="1"/>
</dbReference>
<keyword evidence="4" id="KW-0659">Purine metabolism</keyword>
<dbReference type="GO" id="GO:0006144">
    <property type="term" value="P:purine nucleobase metabolic process"/>
    <property type="evidence" value="ECO:0007669"/>
    <property type="project" value="UniProtKB-KW"/>
</dbReference>
<dbReference type="Proteomes" id="UP000198606">
    <property type="component" value="Unassembled WGS sequence"/>
</dbReference>
<evidence type="ECO:0000313" key="15">
    <source>
        <dbReference type="Proteomes" id="UP000198606"/>
    </source>
</evidence>
<dbReference type="SUPFAM" id="SSF51905">
    <property type="entry name" value="FAD/NAD(P)-binding domain"/>
    <property type="match status" value="1"/>
</dbReference>
<keyword evidence="6" id="KW-0560">Oxidoreductase</keyword>
<comment type="catalytic activity">
    <reaction evidence="12">
        <text>urate + NADH + O2 + H(+) = 5-hydroxyisourate + NAD(+) + H2O</text>
        <dbReference type="Rhea" id="RHEA:27329"/>
        <dbReference type="ChEBI" id="CHEBI:15377"/>
        <dbReference type="ChEBI" id="CHEBI:15378"/>
        <dbReference type="ChEBI" id="CHEBI:15379"/>
        <dbReference type="ChEBI" id="CHEBI:17775"/>
        <dbReference type="ChEBI" id="CHEBI:18072"/>
        <dbReference type="ChEBI" id="CHEBI:57540"/>
        <dbReference type="ChEBI" id="CHEBI:57945"/>
        <dbReference type="EC" id="1.14.13.113"/>
    </reaction>
</comment>
<sequence length="385" mass="41752">MKPLNVVIAGAGMGGLSAAIALRQAGHHVRVYERATELAPIGAAISIWPNGVRVLDALGVGAEIEAAGGCMQSMSYRDLHGQVLTQFSLAALYQHVKRRAFPIARSELQRILLQAAGGENVTLGVSCEGYIEDGAGVAVCLSTGETVFADLLVAANGTHSLLRNTVAGQVIERQYCGYVNWNGRIKANEDLSAPDEWVQYVGDNKRVSLMPMGNGELYYFFDVPLPVGSENIRERYREELQAHFQGWAEPVQRLIRRLDPAGIARVEIHDTRRVPRLVSKRVALLGDAAHAMTPNIGQGGCQAMEDAWVLAECLRGDQDVSSALQAYQARRADRVAAMVSKARRRAAIIHGQDSLATLDWYAELRASDGSDVIRGLIKTDEGAPL</sequence>
<dbReference type="PRINTS" id="PR00420">
    <property type="entry name" value="RNGMNOXGNASE"/>
</dbReference>
<dbReference type="RefSeq" id="WP_084307274.1">
    <property type="nucleotide sequence ID" value="NZ_FNDG01000013.1"/>
</dbReference>
<keyword evidence="5" id="KW-0274">FAD</keyword>
<evidence type="ECO:0000256" key="10">
    <source>
        <dbReference type="ARBA" id="ARBA00035128"/>
    </source>
</evidence>